<dbReference type="GO" id="GO:0005886">
    <property type="term" value="C:plasma membrane"/>
    <property type="evidence" value="ECO:0007669"/>
    <property type="project" value="UniProtKB-SubCell"/>
</dbReference>
<feature type="transmembrane region" description="Helical" evidence="7">
    <location>
        <begin position="367"/>
        <end position="389"/>
    </location>
</feature>
<feature type="transmembrane region" description="Helical" evidence="7">
    <location>
        <begin position="60"/>
        <end position="78"/>
    </location>
</feature>
<dbReference type="AlphaFoldDB" id="A0A919C313"/>
<accession>A0A919C313</accession>
<feature type="domain" description="Major facilitator superfamily (MFS) profile" evidence="8">
    <location>
        <begin position="61"/>
        <end position="452"/>
    </location>
</feature>
<feature type="compositionally biased region" description="Basic and acidic residues" evidence="6">
    <location>
        <begin position="12"/>
        <end position="22"/>
    </location>
</feature>
<dbReference type="PANTHER" id="PTHR42688">
    <property type="entry name" value="CONSERVED PROTEIN"/>
    <property type="match status" value="1"/>
</dbReference>
<dbReference type="InterPro" id="IPR036259">
    <property type="entry name" value="MFS_trans_sf"/>
</dbReference>
<keyword evidence="3 7" id="KW-0812">Transmembrane</keyword>
<evidence type="ECO:0000256" key="4">
    <source>
        <dbReference type="ARBA" id="ARBA00022989"/>
    </source>
</evidence>
<dbReference type="CDD" id="cd17370">
    <property type="entry name" value="MFS_MJ1317_like"/>
    <property type="match status" value="1"/>
</dbReference>
<dbReference type="SUPFAM" id="SSF103473">
    <property type="entry name" value="MFS general substrate transporter"/>
    <property type="match status" value="1"/>
</dbReference>
<evidence type="ECO:0000256" key="3">
    <source>
        <dbReference type="ARBA" id="ARBA00022692"/>
    </source>
</evidence>
<feature type="transmembrane region" description="Helical" evidence="7">
    <location>
        <begin position="219"/>
        <end position="239"/>
    </location>
</feature>
<gene>
    <name evidence="9" type="ORF">GCM10018980_22930</name>
</gene>
<proteinExistence type="predicted"/>
<feature type="transmembrane region" description="Helical" evidence="7">
    <location>
        <begin position="317"/>
        <end position="337"/>
    </location>
</feature>
<organism evidence="9 10">
    <name type="scientific">Streptomyces capoamus</name>
    <dbReference type="NCBI Taxonomy" id="68183"/>
    <lineage>
        <taxon>Bacteria</taxon>
        <taxon>Bacillati</taxon>
        <taxon>Actinomycetota</taxon>
        <taxon>Actinomycetes</taxon>
        <taxon>Kitasatosporales</taxon>
        <taxon>Streptomycetaceae</taxon>
        <taxon>Streptomyces</taxon>
    </lineage>
</organism>
<dbReference type="Pfam" id="PF07690">
    <property type="entry name" value="MFS_1"/>
    <property type="match status" value="1"/>
</dbReference>
<evidence type="ECO:0000256" key="7">
    <source>
        <dbReference type="SAM" id="Phobius"/>
    </source>
</evidence>
<evidence type="ECO:0000256" key="6">
    <source>
        <dbReference type="SAM" id="MobiDB-lite"/>
    </source>
</evidence>
<comment type="subcellular location">
    <subcellularLocation>
        <location evidence="1">Cell membrane</location>
        <topology evidence="1">Multi-pass membrane protein</topology>
    </subcellularLocation>
</comment>
<feature type="transmembrane region" description="Helical" evidence="7">
    <location>
        <begin position="430"/>
        <end position="448"/>
    </location>
</feature>
<feature type="transmembrane region" description="Helical" evidence="7">
    <location>
        <begin position="127"/>
        <end position="160"/>
    </location>
</feature>
<comment type="caution">
    <text evidence="9">The sequence shown here is derived from an EMBL/GenBank/DDBJ whole genome shotgun (WGS) entry which is preliminary data.</text>
</comment>
<reference evidence="10" key="1">
    <citation type="journal article" date="2019" name="Int. J. Syst. Evol. Microbiol.">
        <title>The Global Catalogue of Microorganisms (GCM) 10K type strain sequencing project: providing services to taxonomists for standard genome sequencing and annotation.</title>
        <authorList>
            <consortium name="The Broad Institute Genomics Platform"/>
            <consortium name="The Broad Institute Genome Sequencing Center for Infectious Disease"/>
            <person name="Wu L."/>
            <person name="Ma J."/>
        </authorList>
    </citation>
    <scope>NUCLEOTIDE SEQUENCE [LARGE SCALE GENOMIC DNA]</scope>
    <source>
        <strain evidence="10">JCM 4253</strain>
    </source>
</reference>
<dbReference type="Gene3D" id="1.20.1250.20">
    <property type="entry name" value="MFS general substrate transporter like domains"/>
    <property type="match status" value="2"/>
</dbReference>
<evidence type="ECO:0000313" key="9">
    <source>
        <dbReference type="EMBL" id="GHG44739.1"/>
    </source>
</evidence>
<evidence type="ECO:0000313" key="10">
    <source>
        <dbReference type="Proteomes" id="UP000619355"/>
    </source>
</evidence>
<protein>
    <recommendedName>
        <fullName evidence="8">Major facilitator superfamily (MFS) profile domain-containing protein</fullName>
    </recommendedName>
</protein>
<dbReference type="InterPro" id="IPR020846">
    <property type="entry name" value="MFS_dom"/>
</dbReference>
<feature type="transmembrane region" description="Helical" evidence="7">
    <location>
        <begin position="90"/>
        <end position="115"/>
    </location>
</feature>
<dbReference type="Proteomes" id="UP000619355">
    <property type="component" value="Unassembled WGS sequence"/>
</dbReference>
<keyword evidence="5 7" id="KW-0472">Membrane</keyword>
<sequence length="458" mass="46667">MRLPDSNGEEESAPRRWSDVREAISGLPGTRHSGEECVKPARTTSPTPEPSDPPVRGLSAWRFVLVFGGVSLLMDVVYEGARSVTGPLLAHLGASAAVVGVVTGAGEAAALGLRLASGPLADRSRRFWAWTIAGYVLTAATVPVLGLTGVLWVACTLVIAERVGKAVRSPAKDTLLSHATAATGRGRGFAVHEAMDQVGALIGPLTVAGVLALTGGDYAPALGVLALPGVAAVALLLWLRAMVPDPVGYETTVGAAPEGPDSPEEPGVSGSRERKLPRAFWAYAVFTAATLTGFATFGVLSYHLVVRHLVPTATVPVLYAAAMGADAVAALATGWLYDRFGAQVLVVLPLLSAAVPALAFTDTVGVAVVGALVWGAAVGVQESTLRATVADLVAPGRRATAYGVFAGIMGGAALAGGALAGALYEVSIPLLIVVVVGIQAAALVLLWATRAVRSLPAH</sequence>
<dbReference type="InterPro" id="IPR052425">
    <property type="entry name" value="Uncharacterized_MFS-type"/>
</dbReference>
<feature type="region of interest" description="Disordered" evidence="6">
    <location>
        <begin position="1"/>
        <end position="54"/>
    </location>
</feature>
<feature type="transmembrane region" description="Helical" evidence="7">
    <location>
        <begin position="401"/>
        <end position="424"/>
    </location>
</feature>
<feature type="transmembrane region" description="Helical" evidence="7">
    <location>
        <begin position="280"/>
        <end position="305"/>
    </location>
</feature>
<dbReference type="EMBL" id="BNBF01000005">
    <property type="protein sequence ID" value="GHG44739.1"/>
    <property type="molecule type" value="Genomic_DNA"/>
</dbReference>
<dbReference type="PROSITE" id="PS50850">
    <property type="entry name" value="MFS"/>
    <property type="match status" value="1"/>
</dbReference>
<evidence type="ECO:0000259" key="8">
    <source>
        <dbReference type="PROSITE" id="PS50850"/>
    </source>
</evidence>
<evidence type="ECO:0000256" key="2">
    <source>
        <dbReference type="ARBA" id="ARBA00022475"/>
    </source>
</evidence>
<evidence type="ECO:0000256" key="1">
    <source>
        <dbReference type="ARBA" id="ARBA00004651"/>
    </source>
</evidence>
<dbReference type="GO" id="GO:0022857">
    <property type="term" value="F:transmembrane transporter activity"/>
    <property type="evidence" value="ECO:0007669"/>
    <property type="project" value="InterPro"/>
</dbReference>
<keyword evidence="4 7" id="KW-1133">Transmembrane helix</keyword>
<evidence type="ECO:0000256" key="5">
    <source>
        <dbReference type="ARBA" id="ARBA00023136"/>
    </source>
</evidence>
<keyword evidence="10" id="KW-1185">Reference proteome</keyword>
<feature type="region of interest" description="Disordered" evidence="6">
    <location>
        <begin position="252"/>
        <end position="271"/>
    </location>
</feature>
<dbReference type="PANTHER" id="PTHR42688:SF1">
    <property type="entry name" value="BLR5212 PROTEIN"/>
    <property type="match status" value="1"/>
</dbReference>
<keyword evidence="2" id="KW-1003">Cell membrane</keyword>
<name>A0A919C313_9ACTN</name>
<dbReference type="InterPro" id="IPR011701">
    <property type="entry name" value="MFS"/>
</dbReference>